<keyword evidence="4" id="KW-1185">Reference proteome</keyword>
<protein>
    <recommendedName>
        <fullName evidence="2">6-hydroxymethylpterin diphosphokinase MptE-like domain-containing protein</fullName>
    </recommendedName>
</protein>
<evidence type="ECO:0000256" key="1">
    <source>
        <dbReference type="SAM" id="Coils"/>
    </source>
</evidence>
<evidence type="ECO:0000259" key="2">
    <source>
        <dbReference type="Pfam" id="PF01973"/>
    </source>
</evidence>
<gene>
    <name evidence="3" type="ORF">ABW02_24505</name>
</gene>
<dbReference type="Gene3D" id="2.60.120.260">
    <property type="entry name" value="Galactose-binding domain-like"/>
    <property type="match status" value="1"/>
</dbReference>
<dbReference type="RefSeq" id="WP_047944783.1">
    <property type="nucleotide sequence ID" value="NZ_LDPH01000046.1"/>
</dbReference>
<sequence>MTGEKQTILMNMFPYLRSSLSALKDSTDKNNIEVLQSKVENAPTLSVTIENRPYFLHSKYDPKKEAEVLIERYKDELDKYDHVLFYGVGLGYHVETLLNRYPNMNYSLFEPVPNVFNYFLELNRLDMVDLSRLKNVYIDTEQDDSKDFLINIMGNIQERIMLIALPSYERIFKQKFEKFTEDFKAAVTAKYESNYIDNKFSARWTLNSLLNLPVTLTSPNILSGFESVFKDKPLIIVSAGPSLEEEYENLRKIKEQKTAFIFAVGSANKALIANGIIPDAVCTYDPQDINYSVFTKMLEEDVTDVPMIYGTSVGFETLKHYPGPKLHMITSQDTVTPYYMGESDQTLKRINDAPTIAAVTLQLACELGCNPVLLVGQNLALKGEQHYSTEIENEMQKPLDNRDNFLMVEDVHGNLIKTTKGFINMKHFLEHYISFYKNIDVINTTNGGAAINGAAYQTLSTIIQQRLTKAVVPIDWHKNTAFTAIQSDNYLNSISKMEYSTAQYVKLQERVIKTFREMEELAEKKQARKLDKAINQLNNEMQKLTNNDFYKVYILPINRTQYQALIIRAAEIRKTNDIYQKAQLVIQAFEPFVNRCKQTINQIYGSIYNVHLLLETNANQQNYKFYASDCGAFHFQGEWKKENYAPSTAIDYPVKQMVSSRNSVLEFRFTGTSLKILGSTSKLGSKNMEITIDGIARKFTASAKHNSNELYVKKLNDILFEISKLEMTEHTVVIRVIDDKHFYFTGVEIDKTGRLYHINEVNDINSIKIGQRIRCHYSAKYNKVGLFSGLGEEKGGFLPPEASAYPDGDFYFIMVDELDGKKKMIADRNIQHSISYSQLLSYSLGSIGGNKTLMPTSNVTVRLMTGGNFDKDTNNDWVRYIGSCGKLSGHTWNLIDGLVTVCSKKLSNNDTEYITRGRFKRNNLWIGENGNAFDVANINKYQNFNYPTYGFRPLIIVST</sequence>
<feature type="domain" description="6-hydroxymethylpterin diphosphokinase MptE-like" evidence="2">
    <location>
        <begin position="210"/>
        <end position="382"/>
    </location>
</feature>
<keyword evidence="1" id="KW-0175">Coiled coil</keyword>
<dbReference type="Proteomes" id="UP000036045">
    <property type="component" value="Unassembled WGS sequence"/>
</dbReference>
<proteinExistence type="predicted"/>
<reference evidence="3 4" key="1">
    <citation type="submission" date="2015-05" db="EMBL/GenBank/DDBJ databases">
        <title>Whole genome sequence and identification of bacterial endophytes from Costus igneus.</title>
        <authorList>
            <person name="Lee Y.P."/>
            <person name="Gan H.M."/>
            <person name="Eng W."/>
            <person name="Wheatley M.S."/>
            <person name="Caraballo A."/>
            <person name="Polter S."/>
            <person name="Savka M.A."/>
            <person name="Hudson A.O."/>
        </authorList>
    </citation>
    <scope>NUCLEOTIDE SEQUENCE [LARGE SCALE GENOMIC DNA]</scope>
    <source>
        <strain evidence="3 4">RIT379</strain>
    </source>
</reference>
<dbReference type="OrthoDB" id="5291305at2"/>
<dbReference type="InterPro" id="IPR002826">
    <property type="entry name" value="MptE-like"/>
</dbReference>
<dbReference type="EMBL" id="LDPH01000046">
    <property type="protein sequence ID" value="KLV17834.1"/>
    <property type="molecule type" value="Genomic_DNA"/>
</dbReference>
<dbReference type="PANTHER" id="PTHR41786">
    <property type="entry name" value="MOTILITY ACCESSORY FACTOR MAF"/>
    <property type="match status" value="1"/>
</dbReference>
<dbReference type="PANTHER" id="PTHR41786:SF1">
    <property type="entry name" value="6-HYDROXYMETHYLPTERIN DIPHOSPHOKINASE MPTE-LIKE DOMAIN-CONTAINING PROTEIN"/>
    <property type="match status" value="1"/>
</dbReference>
<evidence type="ECO:0000313" key="3">
    <source>
        <dbReference type="EMBL" id="KLV17834.1"/>
    </source>
</evidence>
<comment type="caution">
    <text evidence="3">The sequence shown here is derived from an EMBL/GenBank/DDBJ whole genome shotgun (WGS) entry which is preliminary data.</text>
</comment>
<accession>A0A0J1HVX2</accession>
<dbReference type="PATRIC" id="fig|1397.4.peg.4418"/>
<evidence type="ECO:0000313" key="4">
    <source>
        <dbReference type="Proteomes" id="UP000036045"/>
    </source>
</evidence>
<dbReference type="AlphaFoldDB" id="A0A0J1HVX2"/>
<feature type="coiled-coil region" evidence="1">
    <location>
        <begin position="504"/>
        <end position="547"/>
    </location>
</feature>
<name>A0A0J1HVX2_NIACI</name>
<dbReference type="Pfam" id="PF01973">
    <property type="entry name" value="MptE-like"/>
    <property type="match status" value="1"/>
</dbReference>
<organism evidence="3 4">
    <name type="scientific">Niallia circulans</name>
    <name type="common">Bacillus circulans</name>
    <dbReference type="NCBI Taxonomy" id="1397"/>
    <lineage>
        <taxon>Bacteria</taxon>
        <taxon>Bacillati</taxon>
        <taxon>Bacillota</taxon>
        <taxon>Bacilli</taxon>
        <taxon>Bacillales</taxon>
        <taxon>Bacillaceae</taxon>
        <taxon>Niallia</taxon>
    </lineage>
</organism>